<dbReference type="VEuPathDB" id="FungiDB:SPRG_04429"/>
<name>A0A067CJ17_SAPPC</name>
<dbReference type="Proteomes" id="UP000030745">
    <property type="component" value="Unassembled WGS sequence"/>
</dbReference>
<dbReference type="GeneID" id="24126872"/>
<dbReference type="RefSeq" id="XP_012198743.1">
    <property type="nucleotide sequence ID" value="XM_012343353.1"/>
</dbReference>
<sequence>MHKRAHCFPREADLDGRVKALQKTKPAAIDLFAPDATRHFYKASDALDEEARRLAKRKKTLHLENGGTSLACCVALAYAEET</sequence>
<proteinExistence type="predicted"/>
<keyword evidence="2" id="KW-1185">Reference proteome</keyword>
<dbReference type="AlphaFoldDB" id="A0A067CJ17"/>
<evidence type="ECO:0000313" key="2">
    <source>
        <dbReference type="Proteomes" id="UP000030745"/>
    </source>
</evidence>
<reference evidence="1 2" key="1">
    <citation type="journal article" date="2013" name="PLoS Genet.">
        <title>Distinctive expansion of potential virulence genes in the genome of the oomycete fish pathogen Saprolegnia parasitica.</title>
        <authorList>
            <person name="Jiang R.H."/>
            <person name="de Bruijn I."/>
            <person name="Haas B.J."/>
            <person name="Belmonte R."/>
            <person name="Lobach L."/>
            <person name="Christie J."/>
            <person name="van den Ackerveken G."/>
            <person name="Bottin A."/>
            <person name="Bulone V."/>
            <person name="Diaz-Moreno S.M."/>
            <person name="Dumas B."/>
            <person name="Fan L."/>
            <person name="Gaulin E."/>
            <person name="Govers F."/>
            <person name="Grenville-Briggs L.J."/>
            <person name="Horner N.R."/>
            <person name="Levin J.Z."/>
            <person name="Mammella M."/>
            <person name="Meijer H.J."/>
            <person name="Morris P."/>
            <person name="Nusbaum C."/>
            <person name="Oome S."/>
            <person name="Phillips A.J."/>
            <person name="van Rooyen D."/>
            <person name="Rzeszutek E."/>
            <person name="Saraiva M."/>
            <person name="Secombes C.J."/>
            <person name="Seidl M.F."/>
            <person name="Snel B."/>
            <person name="Stassen J.H."/>
            <person name="Sykes S."/>
            <person name="Tripathy S."/>
            <person name="van den Berg H."/>
            <person name="Vega-Arreguin J.C."/>
            <person name="Wawra S."/>
            <person name="Young S.K."/>
            <person name="Zeng Q."/>
            <person name="Dieguez-Uribeondo J."/>
            <person name="Russ C."/>
            <person name="Tyler B.M."/>
            <person name="van West P."/>
        </authorList>
    </citation>
    <scope>NUCLEOTIDE SEQUENCE [LARGE SCALE GENOMIC DNA]</scope>
    <source>
        <strain evidence="1 2">CBS 223.65</strain>
    </source>
</reference>
<gene>
    <name evidence="1" type="ORF">SPRG_04429</name>
</gene>
<dbReference type="KEGG" id="spar:SPRG_04429"/>
<protein>
    <submittedName>
        <fullName evidence="1">Uncharacterized protein</fullName>
    </submittedName>
</protein>
<dbReference type="EMBL" id="KK583201">
    <property type="protein sequence ID" value="KDO30528.1"/>
    <property type="molecule type" value="Genomic_DNA"/>
</dbReference>
<evidence type="ECO:0000313" key="1">
    <source>
        <dbReference type="EMBL" id="KDO30528.1"/>
    </source>
</evidence>
<accession>A0A067CJ17</accession>
<organism evidence="1 2">
    <name type="scientific">Saprolegnia parasitica (strain CBS 223.65)</name>
    <dbReference type="NCBI Taxonomy" id="695850"/>
    <lineage>
        <taxon>Eukaryota</taxon>
        <taxon>Sar</taxon>
        <taxon>Stramenopiles</taxon>
        <taxon>Oomycota</taxon>
        <taxon>Saprolegniomycetes</taxon>
        <taxon>Saprolegniales</taxon>
        <taxon>Saprolegniaceae</taxon>
        <taxon>Saprolegnia</taxon>
    </lineage>
</organism>